<sequence>MGIISYTRWPVEPPQLRLCVIGPADYADDLVADATQPSGRPVRGIRLGLGGSAGADCDIVYLGRLGEAEKRQVFAQLAGHPVLSISEHDESCAVGSMFCLQVRGTEVSFQINLDSVARGGVRVSPKVLQLGRRKETLP</sequence>
<dbReference type="Proteomes" id="UP000029995">
    <property type="component" value="Unassembled WGS sequence"/>
</dbReference>
<evidence type="ECO:0000313" key="2">
    <source>
        <dbReference type="Proteomes" id="UP000029995"/>
    </source>
</evidence>
<accession>A0A0A0CXZ1</accession>
<organism evidence="1 2">
    <name type="scientific">Inquilinus limosus MP06</name>
    <dbReference type="NCBI Taxonomy" id="1398085"/>
    <lineage>
        <taxon>Bacteria</taxon>
        <taxon>Pseudomonadati</taxon>
        <taxon>Pseudomonadota</taxon>
        <taxon>Alphaproteobacteria</taxon>
        <taxon>Rhodospirillales</taxon>
        <taxon>Rhodospirillaceae</taxon>
        <taxon>Inquilinus</taxon>
    </lineage>
</organism>
<dbReference type="Pfam" id="PF13689">
    <property type="entry name" value="DUF4154"/>
    <property type="match status" value="1"/>
</dbReference>
<evidence type="ECO:0008006" key="3">
    <source>
        <dbReference type="Google" id="ProtNLM"/>
    </source>
</evidence>
<gene>
    <name evidence="1" type="ORF">P409_27850</name>
</gene>
<name>A0A0A0CXZ1_9PROT</name>
<protein>
    <recommendedName>
        <fullName evidence="3">DUF4154 domain-containing protein</fullName>
    </recommendedName>
</protein>
<dbReference type="InterPro" id="IPR025293">
    <property type="entry name" value="YfiR/HmsC-like"/>
</dbReference>
<dbReference type="OrthoDB" id="7355447at2"/>
<comment type="caution">
    <text evidence="1">The sequence shown here is derived from an EMBL/GenBank/DDBJ whole genome shotgun (WGS) entry which is preliminary data.</text>
</comment>
<dbReference type="AlphaFoldDB" id="A0A0A0CXZ1"/>
<dbReference type="RefSeq" id="WP_034846078.1">
    <property type="nucleotide sequence ID" value="NZ_JANX01000540.1"/>
</dbReference>
<reference evidence="1 2" key="1">
    <citation type="submission" date="2014-01" db="EMBL/GenBank/DDBJ databases">
        <title>Genome sequence determination for a cystic fibrosis isolate, Inquilinus limosus.</title>
        <authorList>
            <person name="Pino M."/>
            <person name="Di Conza J."/>
            <person name="Gutkind G."/>
        </authorList>
    </citation>
    <scope>NUCLEOTIDE SEQUENCE [LARGE SCALE GENOMIC DNA]</scope>
    <source>
        <strain evidence="1 2">MP06</strain>
    </source>
</reference>
<dbReference type="EMBL" id="JANX01000540">
    <property type="protein sequence ID" value="KGM31321.1"/>
    <property type="molecule type" value="Genomic_DNA"/>
</dbReference>
<evidence type="ECO:0000313" key="1">
    <source>
        <dbReference type="EMBL" id="KGM31321.1"/>
    </source>
</evidence>
<proteinExistence type="predicted"/>
<feature type="non-terminal residue" evidence="1">
    <location>
        <position position="1"/>
    </location>
</feature>